<dbReference type="InterPro" id="IPR036852">
    <property type="entry name" value="Peptidase_S8/S53_dom_sf"/>
</dbReference>
<dbReference type="InterPro" id="IPR015500">
    <property type="entry name" value="Peptidase_S8_subtilisin-rel"/>
</dbReference>
<evidence type="ECO:0000256" key="1">
    <source>
        <dbReference type="ARBA" id="ARBA00011073"/>
    </source>
</evidence>
<dbReference type="InterPro" id="IPR000209">
    <property type="entry name" value="Peptidase_S8/S53_dom"/>
</dbReference>
<dbReference type="PRINTS" id="PR00723">
    <property type="entry name" value="SUBTILISIN"/>
</dbReference>
<dbReference type="Proteomes" id="UP000472320">
    <property type="component" value="Unassembled WGS sequence"/>
</dbReference>
<dbReference type="AlphaFoldDB" id="A0A6L6QP20"/>
<evidence type="ECO:0000256" key="5">
    <source>
        <dbReference type="PROSITE-ProRule" id="PRU01240"/>
    </source>
</evidence>
<dbReference type="PANTHER" id="PTHR43806">
    <property type="entry name" value="PEPTIDASE S8"/>
    <property type="match status" value="1"/>
</dbReference>
<evidence type="ECO:0000256" key="4">
    <source>
        <dbReference type="ARBA" id="ARBA00022825"/>
    </source>
</evidence>
<keyword evidence="2 5" id="KW-0645">Protease</keyword>
<dbReference type="PROSITE" id="PS51892">
    <property type="entry name" value="SUBTILASE"/>
    <property type="match status" value="1"/>
</dbReference>
<evidence type="ECO:0000256" key="6">
    <source>
        <dbReference type="SAM" id="MobiDB-lite"/>
    </source>
</evidence>
<evidence type="ECO:0000256" key="3">
    <source>
        <dbReference type="ARBA" id="ARBA00022801"/>
    </source>
</evidence>
<evidence type="ECO:0000313" key="9">
    <source>
        <dbReference type="EMBL" id="MTW13871.1"/>
    </source>
</evidence>
<keyword evidence="4 5" id="KW-0720">Serine protease</keyword>
<keyword evidence="7" id="KW-1133">Transmembrane helix</keyword>
<dbReference type="Gene3D" id="3.40.50.200">
    <property type="entry name" value="Peptidase S8/S53 domain"/>
    <property type="match status" value="1"/>
</dbReference>
<gene>
    <name evidence="9" type="ORF">GM658_24975</name>
</gene>
<dbReference type="SUPFAM" id="SSF52743">
    <property type="entry name" value="Subtilisin-like"/>
    <property type="match status" value="1"/>
</dbReference>
<evidence type="ECO:0000256" key="7">
    <source>
        <dbReference type="SAM" id="Phobius"/>
    </source>
</evidence>
<feature type="domain" description="Peptidase S8/S53" evidence="8">
    <location>
        <begin position="243"/>
        <end position="449"/>
    </location>
</feature>
<comment type="similarity">
    <text evidence="1 5">Belongs to the peptidase S8 family.</text>
</comment>
<feature type="transmembrane region" description="Helical" evidence="7">
    <location>
        <begin position="54"/>
        <end position="72"/>
    </location>
</feature>
<dbReference type="GO" id="GO:0004252">
    <property type="term" value="F:serine-type endopeptidase activity"/>
    <property type="evidence" value="ECO:0007669"/>
    <property type="project" value="UniProtKB-UniRule"/>
</dbReference>
<feature type="active site" description="Charge relay system" evidence="5">
    <location>
        <position position="251"/>
    </location>
</feature>
<evidence type="ECO:0000256" key="2">
    <source>
        <dbReference type="ARBA" id="ARBA00022670"/>
    </source>
</evidence>
<reference evidence="9 10" key="1">
    <citation type="submission" date="2019-11" db="EMBL/GenBank/DDBJ databases">
        <title>Type strains purchased from KCTC, JCM and DSMZ.</title>
        <authorList>
            <person name="Lu H."/>
        </authorList>
    </citation>
    <scope>NUCLEOTIDE SEQUENCE [LARGE SCALE GENOMIC DNA]</scope>
    <source>
        <strain evidence="9 10">JCM 31587</strain>
    </source>
</reference>
<feature type="region of interest" description="Disordered" evidence="6">
    <location>
        <begin position="74"/>
        <end position="98"/>
    </location>
</feature>
<proteinExistence type="inferred from homology"/>
<feature type="active site" description="Charge relay system" evidence="5">
    <location>
        <position position="433"/>
    </location>
</feature>
<keyword evidence="3 5" id="KW-0378">Hydrolase</keyword>
<sequence length="490" mass="51881">MSVPVKVSAHHSWKGLYLPPDMVSLPCCATLSENMAAVSLKGTTVHRKFPVSRILMASLVALALLFAGAAQAQGRRSGPSMPVNQSWHSPRDFDNPANEASLLKRNNSLEPERGADIESVRQQHERQARELLSLHKNVIEADPNGQPVLRRQILVIAPDAALAAYANEGFMADSTKSLDELGIKLAILRVPERFSTTSEGLERIHQLTPAAIADFDHVYFSSAAGSGRRRVAGNQAQPLVEASGLRVGLIDSGLDVNHEVFRSSKIERWGCQDQVVPSDHGTAVASLMIGSSEKFQGVLPGATLFAADVYCGLPTGGSASDIAKALEWMARNNVPVINLSLVGPPNQILERAVSAVIQRGHLLTAAVGNDGPAAPPLYPASYKGVIGVSGVDDKRHSLPEAARGPQVAFAAPGSKMVAAATGDPSFRTVRGTSYASPIVAAMLARSMPKPGVEIAAAAVAELTKEAVDARTERSADIGWGIVGEQYRTAK</sequence>
<accession>A0A6L6QP20</accession>
<name>A0A6L6QP20_9BURK</name>
<dbReference type="GO" id="GO:0006508">
    <property type="term" value="P:proteolysis"/>
    <property type="evidence" value="ECO:0007669"/>
    <property type="project" value="UniProtKB-KW"/>
</dbReference>
<dbReference type="Pfam" id="PF00082">
    <property type="entry name" value="Peptidase_S8"/>
    <property type="match status" value="1"/>
</dbReference>
<dbReference type="PANTHER" id="PTHR43806:SF11">
    <property type="entry name" value="CEREVISIN-RELATED"/>
    <property type="match status" value="1"/>
</dbReference>
<evidence type="ECO:0000259" key="8">
    <source>
        <dbReference type="Pfam" id="PF00082"/>
    </source>
</evidence>
<comment type="caution">
    <text evidence="9">The sequence shown here is derived from an EMBL/GenBank/DDBJ whole genome shotgun (WGS) entry which is preliminary data.</text>
</comment>
<feature type="active site" description="Charge relay system" evidence="5">
    <location>
        <position position="280"/>
    </location>
</feature>
<evidence type="ECO:0000313" key="10">
    <source>
        <dbReference type="Proteomes" id="UP000472320"/>
    </source>
</evidence>
<keyword evidence="7" id="KW-0472">Membrane</keyword>
<dbReference type="OrthoDB" id="5405281at2"/>
<protein>
    <submittedName>
        <fullName evidence="9">S8 family serine peptidase</fullName>
    </submittedName>
</protein>
<keyword evidence="10" id="KW-1185">Reference proteome</keyword>
<organism evidence="9 10">
    <name type="scientific">Massilia eburnea</name>
    <dbReference type="NCBI Taxonomy" id="1776165"/>
    <lineage>
        <taxon>Bacteria</taxon>
        <taxon>Pseudomonadati</taxon>
        <taxon>Pseudomonadota</taxon>
        <taxon>Betaproteobacteria</taxon>
        <taxon>Burkholderiales</taxon>
        <taxon>Oxalobacteraceae</taxon>
        <taxon>Telluria group</taxon>
        <taxon>Massilia</taxon>
    </lineage>
</organism>
<dbReference type="InterPro" id="IPR050131">
    <property type="entry name" value="Peptidase_S8_subtilisin-like"/>
</dbReference>
<keyword evidence="7" id="KW-0812">Transmembrane</keyword>
<dbReference type="CDD" id="cd05561">
    <property type="entry name" value="Peptidases_S8_4"/>
    <property type="match status" value="1"/>
</dbReference>
<dbReference type="EMBL" id="WNKX01000028">
    <property type="protein sequence ID" value="MTW13871.1"/>
    <property type="molecule type" value="Genomic_DNA"/>
</dbReference>